<evidence type="ECO:0000256" key="1">
    <source>
        <dbReference type="ARBA" id="ARBA00023163"/>
    </source>
</evidence>
<dbReference type="Proteomes" id="UP000319438">
    <property type="component" value="Segment"/>
</dbReference>
<protein>
    <submittedName>
        <fullName evidence="2">Putative Pox_VLTF3-like late transcription factor</fullName>
    </submittedName>
</protein>
<reference evidence="2" key="1">
    <citation type="journal article" date="2015" name="Genome Announc.">
        <title>Complete Genome Sequence of a New Member of the Marseilleviridae Recovered from the Brackish Submarine Spring in the Cassis Port-Miou Calanque, France.</title>
        <authorList>
            <person name="Doutre G."/>
            <person name="Arfib B."/>
            <person name="Rochette P."/>
            <person name="Claverie J.M."/>
            <person name="Bonin P."/>
            <person name="Abergel C."/>
        </authorList>
    </citation>
    <scope>NUCLEOTIDE SEQUENCE [LARGE SCALE GENOMIC DNA]</scope>
    <source>
        <strain evidence="2">1</strain>
    </source>
</reference>
<keyword evidence="1" id="KW-0804">Transcription</keyword>
<dbReference type="Pfam" id="PF04947">
    <property type="entry name" value="Pox_VLTF3"/>
    <property type="match status" value="1"/>
</dbReference>
<dbReference type="GO" id="GO:0046782">
    <property type="term" value="P:regulation of viral transcription"/>
    <property type="evidence" value="ECO:0007669"/>
    <property type="project" value="InterPro"/>
</dbReference>
<proteinExistence type="predicted"/>
<sequence>MNHVDIPGLDKKIKEEFSRRLEAFTKKEKELERVEFIYFNSQNKEDVSRARERAFKLQKEISQDETLSQIQEYSELSAPLLEKYQENLNKVKKVKFFGNKQNQKDPDADLTSEFLLLAKNYIDVNDGHLRVSKCGTCQSPFANCVERGDEIICPNCGETSSAIEDASPYRDSQRNGGSGKPAYVTKPQFLEVVEKFQARKNTKIPESVKELIKTELSKYGIDIKDAKKKHVYMVLVDNNMTDYYEELSLILWELNGTLPPDISRYQEMLSNCYDAYEKVYLQMIKEKERRKSLNAWYVLFKLLQHLRYVPNPDDFCFLKNTTKTKDCDEKFGKVCEILGWNFQYTI</sequence>
<evidence type="ECO:0000313" key="3">
    <source>
        <dbReference type="Proteomes" id="UP000319438"/>
    </source>
</evidence>
<dbReference type="InterPro" id="IPR007031">
    <property type="entry name" value="Poxvirus_VLTF3"/>
</dbReference>
<evidence type="ECO:0000313" key="2">
    <source>
        <dbReference type="EMBL" id="ALH07015.1"/>
    </source>
</evidence>
<name>A0A0N9PUP2_9VIRU</name>
<dbReference type="EMBL" id="KT428292">
    <property type="protein sequence ID" value="ALH07015.1"/>
    <property type="molecule type" value="Genomic_DNA"/>
</dbReference>
<organism evidence="2 3">
    <name type="scientific">Port-miou virus</name>
    <dbReference type="NCBI Taxonomy" id="1733873"/>
    <lineage>
        <taxon>Viruses</taxon>
        <taxon>Varidnaviria</taxon>
        <taxon>Bamfordvirae</taxon>
        <taxon>Nucleocytoviricota</taxon>
        <taxon>Megaviricetes</taxon>
        <taxon>Pimascovirales</taxon>
        <taxon>Pimascovirales incertae sedis</taxon>
        <taxon>Marseilleviridae</taxon>
        <taxon>Losannavirus</taxon>
        <taxon>Losannavirus lausannense</taxon>
        <taxon>Lausannevirus</taxon>
    </lineage>
</organism>
<accession>A0A0N9PUP2</accession>
<gene>
    <name evidence="2" type="ORF">PMV_317</name>
</gene>